<comment type="cofactor">
    <cofactor evidence="1">
        <name>Mg(2+)</name>
        <dbReference type="ChEBI" id="CHEBI:18420"/>
    </cofactor>
</comment>
<comment type="caution">
    <text evidence="5">The sequence shown here is derived from an EMBL/GenBank/DDBJ whole genome shotgun (WGS) entry which is preliminary data.</text>
</comment>
<dbReference type="InterPro" id="IPR015797">
    <property type="entry name" value="NUDIX_hydrolase-like_dom_sf"/>
</dbReference>
<dbReference type="InterPro" id="IPR000086">
    <property type="entry name" value="NUDIX_hydrolase_dom"/>
</dbReference>
<organism evidence="5 6">
    <name type="scientific">Candidatus Nealsonbacteria bacterium CG09_land_8_20_14_0_10_42_14</name>
    <dbReference type="NCBI Taxonomy" id="1974707"/>
    <lineage>
        <taxon>Bacteria</taxon>
        <taxon>Candidatus Nealsoniibacteriota</taxon>
    </lineage>
</organism>
<evidence type="ECO:0000256" key="3">
    <source>
        <dbReference type="ARBA" id="ARBA00022842"/>
    </source>
</evidence>
<dbReference type="SUPFAM" id="SSF55811">
    <property type="entry name" value="Nudix"/>
    <property type="match status" value="1"/>
</dbReference>
<dbReference type="PROSITE" id="PS51462">
    <property type="entry name" value="NUDIX"/>
    <property type="match status" value="1"/>
</dbReference>
<proteinExistence type="predicted"/>
<dbReference type="EMBL" id="PEZD01000041">
    <property type="protein sequence ID" value="PIS17205.1"/>
    <property type="molecule type" value="Genomic_DNA"/>
</dbReference>
<protein>
    <recommendedName>
        <fullName evidence="4">Nudix hydrolase domain-containing protein</fullName>
    </recommendedName>
</protein>
<gene>
    <name evidence="5" type="ORF">COT59_01865</name>
</gene>
<keyword evidence="3" id="KW-0460">Magnesium</keyword>
<dbReference type="Proteomes" id="UP000229675">
    <property type="component" value="Unassembled WGS sequence"/>
</dbReference>
<evidence type="ECO:0000259" key="4">
    <source>
        <dbReference type="PROSITE" id="PS51462"/>
    </source>
</evidence>
<dbReference type="Gene3D" id="3.90.79.10">
    <property type="entry name" value="Nucleoside Triphosphate Pyrophosphohydrolase"/>
    <property type="match status" value="1"/>
</dbReference>
<accession>A0A2H0WX68</accession>
<sequence length="164" mass="18830">MARLKNMEIQNKELHRVVPTAIICKDGKYLILQRGRHKKVFPGRWTVPGGGLTVDDYINTQKTTADAWYYAVRECLKREVKEETGLDVDKLNYLLDLAFIRPDGIPVVTLSYYGDYVSGDVQLNEESVDYRWVTAEEANQYDLIEGIQDEIKMVDKIKKNGQNG</sequence>
<dbReference type="PANTHER" id="PTHR43046:SF12">
    <property type="entry name" value="GDP-MANNOSE MANNOSYL HYDROLASE"/>
    <property type="match status" value="1"/>
</dbReference>
<evidence type="ECO:0000313" key="5">
    <source>
        <dbReference type="EMBL" id="PIS17205.1"/>
    </source>
</evidence>
<reference evidence="6" key="1">
    <citation type="submission" date="2017-09" db="EMBL/GenBank/DDBJ databases">
        <title>Depth-based differentiation of microbial function through sediment-hosted aquifers and enrichment of novel symbionts in the deep terrestrial subsurface.</title>
        <authorList>
            <person name="Probst A.J."/>
            <person name="Ladd B."/>
            <person name="Jarett J.K."/>
            <person name="Geller-Mcgrath D.E."/>
            <person name="Sieber C.M.K."/>
            <person name="Emerson J.B."/>
            <person name="Anantharaman K."/>
            <person name="Thomas B.C."/>
            <person name="Malmstrom R."/>
            <person name="Stieglmeier M."/>
            <person name="Klingl A."/>
            <person name="Woyke T."/>
            <person name="Ryan C.M."/>
            <person name="Banfield J.F."/>
        </authorList>
    </citation>
    <scope>NUCLEOTIDE SEQUENCE [LARGE SCALE GENOMIC DNA]</scope>
</reference>
<evidence type="ECO:0000256" key="2">
    <source>
        <dbReference type="ARBA" id="ARBA00022801"/>
    </source>
</evidence>
<dbReference type="Pfam" id="PF00293">
    <property type="entry name" value="NUDIX"/>
    <property type="match status" value="1"/>
</dbReference>
<dbReference type="AlphaFoldDB" id="A0A2H0WX68"/>
<dbReference type="GO" id="GO:0016787">
    <property type="term" value="F:hydrolase activity"/>
    <property type="evidence" value="ECO:0007669"/>
    <property type="project" value="UniProtKB-KW"/>
</dbReference>
<feature type="domain" description="Nudix hydrolase" evidence="4">
    <location>
        <begin position="13"/>
        <end position="156"/>
    </location>
</feature>
<name>A0A2H0WX68_9BACT</name>
<evidence type="ECO:0000256" key="1">
    <source>
        <dbReference type="ARBA" id="ARBA00001946"/>
    </source>
</evidence>
<evidence type="ECO:0000313" key="6">
    <source>
        <dbReference type="Proteomes" id="UP000229675"/>
    </source>
</evidence>
<keyword evidence="2" id="KW-0378">Hydrolase</keyword>
<dbReference type="PANTHER" id="PTHR43046">
    <property type="entry name" value="GDP-MANNOSE MANNOSYL HYDROLASE"/>
    <property type="match status" value="1"/>
</dbReference>